<evidence type="ECO:0000259" key="1">
    <source>
        <dbReference type="Pfam" id="PF04993"/>
    </source>
</evidence>
<evidence type="ECO:0000313" key="3">
    <source>
        <dbReference type="Proteomes" id="UP000061382"/>
    </source>
</evidence>
<gene>
    <name evidence="2" type="ORF">DC20_05410</name>
</gene>
<dbReference type="EMBL" id="CP012643">
    <property type="protein sequence ID" value="ALI98514.1"/>
    <property type="molecule type" value="Genomic_DNA"/>
</dbReference>
<feature type="domain" description="TfoX N-terminal" evidence="1">
    <location>
        <begin position="13"/>
        <end position="102"/>
    </location>
</feature>
<keyword evidence="3" id="KW-1185">Reference proteome</keyword>
<proteinExistence type="predicted"/>
<reference evidence="2 3" key="1">
    <citation type="submission" date="2015-08" db="EMBL/GenBank/DDBJ databases">
        <title>Complete genome sequence of Rufibacter tibetensis strain 1351t, a radiation-resistant bacterium from tibet plateau.</title>
        <authorList>
            <person name="Dai J."/>
        </authorList>
    </citation>
    <scope>NUCLEOTIDE SEQUENCE [LARGE SCALE GENOMIC DNA]</scope>
    <source>
        <strain evidence="2 3">1351</strain>
    </source>
</reference>
<dbReference type="Proteomes" id="UP000061382">
    <property type="component" value="Chromosome"/>
</dbReference>
<protein>
    <recommendedName>
        <fullName evidence="1">TfoX N-terminal domain-containing protein</fullName>
    </recommendedName>
</protein>
<dbReference type="PATRIC" id="fig|512763.3.peg.1198"/>
<accession>A0A0P0CVX8</accession>
<dbReference type="Pfam" id="PF04993">
    <property type="entry name" value="TfoX_N"/>
    <property type="match status" value="1"/>
</dbReference>
<dbReference type="OrthoDB" id="214902at2"/>
<dbReference type="STRING" id="512763.DC20_05410"/>
<organism evidence="2 3">
    <name type="scientific">Rufibacter tibetensis</name>
    <dbReference type="NCBI Taxonomy" id="512763"/>
    <lineage>
        <taxon>Bacteria</taxon>
        <taxon>Pseudomonadati</taxon>
        <taxon>Bacteroidota</taxon>
        <taxon>Cytophagia</taxon>
        <taxon>Cytophagales</taxon>
        <taxon>Hymenobacteraceae</taxon>
        <taxon>Rufibacter</taxon>
    </lineage>
</organism>
<dbReference type="AlphaFoldDB" id="A0A0P0CVX8"/>
<dbReference type="Gene3D" id="3.30.1460.30">
    <property type="entry name" value="YgaC/TfoX-N like chaperone"/>
    <property type="match status" value="1"/>
</dbReference>
<dbReference type="SUPFAM" id="SSF159894">
    <property type="entry name" value="YgaC/TfoX-N like"/>
    <property type="match status" value="1"/>
</dbReference>
<evidence type="ECO:0000313" key="2">
    <source>
        <dbReference type="EMBL" id="ALI98514.1"/>
    </source>
</evidence>
<dbReference type="InterPro" id="IPR007076">
    <property type="entry name" value="TfoX_N"/>
</dbReference>
<dbReference type="RefSeq" id="WP_062542895.1">
    <property type="nucleotide sequence ID" value="NZ_CP012643.1"/>
</dbReference>
<sequence length="119" mass="13953">MPYNEKLAHRIWEQLVDLPTIDEKEMMGGITFLYHEKMCVGVMKDALLCRINPNLYEGALEQNGCRPLDSNGRTMKGWVLDDQEALRYESELKYWIDLALDFNKDAKKSRKKKDGYYLS</sequence>
<dbReference type="KEGG" id="rti:DC20_05410"/>
<name>A0A0P0CVX8_9BACT</name>